<dbReference type="HOGENOM" id="CLU_3389207_0_0_5"/>
<proteinExistence type="predicted"/>
<sequence length="32" mass="3951">MVYHEFYVYFNIIYFTTKLFVNSKIGMSDYTD</sequence>
<evidence type="ECO:0000313" key="1">
    <source>
        <dbReference type="EMBL" id="ABD44868.1"/>
    </source>
</evidence>
<gene>
    <name evidence="1" type="ordered locus">ECH_0231</name>
</gene>
<evidence type="ECO:0000313" key="2">
    <source>
        <dbReference type="Proteomes" id="UP000008320"/>
    </source>
</evidence>
<organism evidence="1 2">
    <name type="scientific">Ehrlichia chaffeensis (strain ATCC CRL-10679 / Arkansas)</name>
    <dbReference type="NCBI Taxonomy" id="205920"/>
    <lineage>
        <taxon>Bacteria</taxon>
        <taxon>Pseudomonadati</taxon>
        <taxon>Pseudomonadota</taxon>
        <taxon>Alphaproteobacteria</taxon>
        <taxon>Rickettsiales</taxon>
        <taxon>Anaplasmataceae</taxon>
        <taxon>Ehrlichia</taxon>
    </lineage>
</organism>
<dbReference type="KEGG" id="ech:ECH_0231"/>
<name>Q2GHN1_EHRCR</name>
<dbReference type="Proteomes" id="UP000008320">
    <property type="component" value="Chromosome"/>
</dbReference>
<dbReference type="EMBL" id="CP000236">
    <property type="protein sequence ID" value="ABD44868.1"/>
    <property type="molecule type" value="Genomic_DNA"/>
</dbReference>
<protein>
    <submittedName>
        <fullName evidence="1">Uncharacterized protein</fullName>
    </submittedName>
</protein>
<reference evidence="1 2" key="1">
    <citation type="journal article" date="2006" name="PLoS Genet.">
        <title>Comparative genomics of emerging human ehrlichiosis agents.</title>
        <authorList>
            <person name="Dunning Hotopp J.C."/>
            <person name="Lin M."/>
            <person name="Madupu R."/>
            <person name="Crabtree J."/>
            <person name="Angiuoli S.V."/>
            <person name="Eisen J.A."/>
            <person name="Seshadri R."/>
            <person name="Ren Q."/>
            <person name="Wu M."/>
            <person name="Utterback T.R."/>
            <person name="Smith S."/>
            <person name="Lewis M."/>
            <person name="Khouri H."/>
            <person name="Zhang C."/>
            <person name="Niu H."/>
            <person name="Lin Q."/>
            <person name="Ohashi N."/>
            <person name="Zhi N."/>
            <person name="Nelson W."/>
            <person name="Brinkac L.M."/>
            <person name="Dodson R.J."/>
            <person name="Rosovitz M.J."/>
            <person name="Sundaram J."/>
            <person name="Daugherty S.C."/>
            <person name="Davidsen T."/>
            <person name="Durkin A.S."/>
            <person name="Gwinn M."/>
            <person name="Haft D.H."/>
            <person name="Selengut J.D."/>
            <person name="Sullivan S.A."/>
            <person name="Zafar N."/>
            <person name="Zhou L."/>
            <person name="Benahmed F."/>
            <person name="Forberger H."/>
            <person name="Halpin R."/>
            <person name="Mulligan S."/>
            <person name="Robinson J."/>
            <person name="White O."/>
            <person name="Rikihisa Y."/>
            <person name="Tettelin H."/>
        </authorList>
    </citation>
    <scope>NUCLEOTIDE SEQUENCE [LARGE SCALE GENOMIC DNA]</scope>
    <source>
        <strain evidence="2">ATCC CRL-10679 / Arkansas</strain>
    </source>
</reference>
<dbReference type="AlphaFoldDB" id="Q2GHN1"/>
<keyword evidence="2" id="KW-1185">Reference proteome</keyword>
<accession>Q2GHN1</accession>